<name>A0A5N7BT79_PETAA</name>
<reference evidence="4" key="1">
    <citation type="submission" date="2019-04" db="EMBL/GenBank/DDBJ databases">
        <title>Friends and foes A comparative genomics studyof 23 Aspergillus species from section Flavi.</title>
        <authorList>
            <consortium name="DOE Joint Genome Institute"/>
            <person name="Kjaerbolling I."/>
            <person name="Vesth T."/>
            <person name="Frisvad J.C."/>
            <person name="Nybo J.L."/>
            <person name="Theobald S."/>
            <person name="Kildgaard S."/>
            <person name="Isbrandt T."/>
            <person name="Kuo A."/>
            <person name="Sato A."/>
            <person name="Lyhne E.K."/>
            <person name="Kogle M.E."/>
            <person name="Wiebenga A."/>
            <person name="Kun R.S."/>
            <person name="Lubbers R.J."/>
            <person name="Makela M.R."/>
            <person name="Barry K."/>
            <person name="Chovatia M."/>
            <person name="Clum A."/>
            <person name="Daum C."/>
            <person name="Haridas S."/>
            <person name="He G."/>
            <person name="LaButti K."/>
            <person name="Lipzen A."/>
            <person name="Mondo S."/>
            <person name="Riley R."/>
            <person name="Salamov A."/>
            <person name="Simmons B.A."/>
            <person name="Magnuson J.K."/>
            <person name="Henrissat B."/>
            <person name="Mortensen U.H."/>
            <person name="Larsen T.O."/>
            <person name="Devries R.P."/>
            <person name="Grigoriev I.V."/>
            <person name="Machida M."/>
            <person name="Baker S.E."/>
            <person name="Andersen M.R."/>
        </authorList>
    </citation>
    <scope>NUCLEOTIDE SEQUENCE [LARGE SCALE GENOMIC DNA]</scope>
    <source>
        <strain evidence="4">IBT 14317</strain>
    </source>
</reference>
<dbReference type="PANTHER" id="PTHR10039">
    <property type="entry name" value="AMELOGENIN"/>
    <property type="match status" value="1"/>
</dbReference>
<proteinExistence type="predicted"/>
<accession>A0A5N7BT79</accession>
<dbReference type="Pfam" id="PF24883">
    <property type="entry name" value="NPHP3_N"/>
    <property type="match status" value="1"/>
</dbReference>
<dbReference type="AlphaFoldDB" id="A0A5N7BT79"/>
<dbReference type="EMBL" id="ML735347">
    <property type="protein sequence ID" value="KAE8385044.1"/>
    <property type="molecule type" value="Genomic_DNA"/>
</dbReference>
<dbReference type="Gene3D" id="3.40.50.300">
    <property type="entry name" value="P-loop containing nucleotide triphosphate hydrolases"/>
    <property type="match status" value="1"/>
</dbReference>
<feature type="region of interest" description="Disordered" evidence="2">
    <location>
        <begin position="1"/>
        <end position="52"/>
    </location>
</feature>
<evidence type="ECO:0000256" key="2">
    <source>
        <dbReference type="SAM" id="MobiDB-lite"/>
    </source>
</evidence>
<evidence type="ECO:0000313" key="4">
    <source>
        <dbReference type="EMBL" id="KAE8385044.1"/>
    </source>
</evidence>
<dbReference type="Proteomes" id="UP000326877">
    <property type="component" value="Unassembled WGS sequence"/>
</dbReference>
<dbReference type="PANTHER" id="PTHR10039:SF16">
    <property type="entry name" value="GPI INOSITOL-DEACYLASE"/>
    <property type="match status" value="1"/>
</dbReference>
<keyword evidence="1" id="KW-0677">Repeat</keyword>
<protein>
    <recommendedName>
        <fullName evidence="3">Nephrocystin 3-like N-terminal domain-containing protein</fullName>
    </recommendedName>
</protein>
<dbReference type="SUPFAM" id="SSF52540">
    <property type="entry name" value="P-loop containing nucleoside triphosphate hydrolases"/>
    <property type="match status" value="1"/>
</dbReference>
<feature type="compositionally biased region" description="Low complexity" evidence="2">
    <location>
        <begin position="11"/>
        <end position="25"/>
    </location>
</feature>
<feature type="domain" description="Nephrocystin 3-like N-terminal" evidence="3">
    <location>
        <begin position="120"/>
        <end position="287"/>
    </location>
</feature>
<dbReference type="InterPro" id="IPR056884">
    <property type="entry name" value="NPHP3-like_N"/>
</dbReference>
<feature type="compositionally biased region" description="Polar residues" evidence="2">
    <location>
        <begin position="41"/>
        <end position="52"/>
    </location>
</feature>
<evidence type="ECO:0000259" key="3">
    <source>
        <dbReference type="Pfam" id="PF24883"/>
    </source>
</evidence>
<dbReference type="OrthoDB" id="7464126at2759"/>
<evidence type="ECO:0000256" key="1">
    <source>
        <dbReference type="ARBA" id="ARBA00022737"/>
    </source>
</evidence>
<dbReference type="InterPro" id="IPR027417">
    <property type="entry name" value="P-loop_NTPase"/>
</dbReference>
<gene>
    <name evidence="4" type="ORF">BDV23DRAFT_188656</name>
</gene>
<sequence>MKDRLKRFFRSSQSLSGSSTQPSASVDHLQTKPYDTVLPQDKSSALSIPPTTDSWNEALQKLSIEDQEKVPETEIQKEDNDFQDTWRVLENEKRGNILDWISSTPYEDHHRLAKTGRTPDTGRWIFEQRNFQDWRSSKDSMIFWLHGIPGAGKTKLVSRVVDGLLDNAEEQKVVYFYCDRNEELRRKPKEIIRSFVKQLSITHDQTMIHDGLIKIYDEKRQRGFLSRGLSLEESEDLLAQLIPTYSRAILVLDALDESEESSREGLVSYFNRLVEQLCNLKIFVSSRRDENREKQLEMKVSVTIEERDNRHDIERFVKQRISEDEKFRASPIPAELQTDIVRVLLEKSRGV</sequence>
<organism evidence="4">
    <name type="scientific">Petromyces alliaceus</name>
    <name type="common">Aspergillus alliaceus</name>
    <dbReference type="NCBI Taxonomy" id="209559"/>
    <lineage>
        <taxon>Eukaryota</taxon>
        <taxon>Fungi</taxon>
        <taxon>Dikarya</taxon>
        <taxon>Ascomycota</taxon>
        <taxon>Pezizomycotina</taxon>
        <taxon>Eurotiomycetes</taxon>
        <taxon>Eurotiomycetidae</taxon>
        <taxon>Eurotiales</taxon>
        <taxon>Aspergillaceae</taxon>
        <taxon>Aspergillus</taxon>
        <taxon>Aspergillus subgen. Circumdati</taxon>
    </lineage>
</organism>